<organism evidence="1 2">
    <name type="scientific">Blastococcus mobilis</name>
    <dbReference type="NCBI Taxonomy" id="1938746"/>
    <lineage>
        <taxon>Bacteria</taxon>
        <taxon>Bacillati</taxon>
        <taxon>Actinomycetota</taxon>
        <taxon>Actinomycetes</taxon>
        <taxon>Geodermatophilales</taxon>
        <taxon>Geodermatophilaceae</taxon>
        <taxon>Blastococcus</taxon>
    </lineage>
</organism>
<dbReference type="Proteomes" id="UP000198403">
    <property type="component" value="Unassembled WGS sequence"/>
</dbReference>
<dbReference type="AlphaFoldDB" id="A0A239AMN0"/>
<keyword evidence="2" id="KW-1185">Reference proteome</keyword>
<sequence>MPFVSDVVRSALDTDLSPDDVARLGRQPDKVITRLEEAYADDPPDYGLPVKGSDSRPWIAYGRESAASSFWRAPTWRARAAVQMLIYSHEVAIEDPVAWYLQHPYGDREDPVRSLELLSAVAELAPLIDAGIVRCVAQRPYHPNHPRYLVYQAFSQLLFGPEHNQGTLDCTADLLQLLDLRQHTHGEVDIARHPGNDFMFDTLRRAWGRLVEDTDLLRPTEVVVPVPDITRVTTGDLIRLRQTGAFGDWREGLAIGRSAYEQALAAGSAEPAAAEAFRRELTAPALAVTRELESRSWRSVPVLGARNAGIGATGALAVLGWGWKEYVTAAVGAAGTGIAQAVVEVRRLRERVPDLVALRHHFDTFVLSLASLGRWPSATG</sequence>
<evidence type="ECO:0000313" key="2">
    <source>
        <dbReference type="Proteomes" id="UP000198403"/>
    </source>
</evidence>
<dbReference type="RefSeq" id="WP_089338991.1">
    <property type="nucleotide sequence ID" value="NZ_FZNO01000049.1"/>
</dbReference>
<protein>
    <submittedName>
        <fullName evidence="1">Uncharacterized protein</fullName>
    </submittedName>
</protein>
<gene>
    <name evidence="1" type="ORF">SAMN06272737_14910</name>
</gene>
<accession>A0A239AMN0</accession>
<evidence type="ECO:0000313" key="1">
    <source>
        <dbReference type="EMBL" id="SNR96582.1"/>
    </source>
</evidence>
<name>A0A239AMN0_9ACTN</name>
<dbReference type="EMBL" id="FZNO01000049">
    <property type="protein sequence ID" value="SNR96582.1"/>
    <property type="molecule type" value="Genomic_DNA"/>
</dbReference>
<proteinExistence type="predicted"/>
<reference evidence="1 2" key="1">
    <citation type="submission" date="2017-06" db="EMBL/GenBank/DDBJ databases">
        <authorList>
            <person name="Kim H.J."/>
            <person name="Triplett B.A."/>
        </authorList>
    </citation>
    <scope>NUCLEOTIDE SEQUENCE [LARGE SCALE GENOMIC DNA]</scope>
    <source>
        <strain evidence="1 2">DSM 44272</strain>
    </source>
</reference>